<organism evidence="4 5">
    <name type="scientific">Candidatus Fukatsuia symbiotica</name>
    <dbReference type="NCBI Taxonomy" id="1878942"/>
    <lineage>
        <taxon>Bacteria</taxon>
        <taxon>Pseudomonadati</taxon>
        <taxon>Pseudomonadota</taxon>
        <taxon>Gammaproteobacteria</taxon>
        <taxon>Enterobacterales</taxon>
        <taxon>Yersiniaceae</taxon>
        <taxon>Candidatus Fukatsuia</taxon>
    </lineage>
</organism>
<evidence type="ECO:0000259" key="3">
    <source>
        <dbReference type="PROSITE" id="PS50943"/>
    </source>
</evidence>
<dbReference type="SMART" id="SM00530">
    <property type="entry name" value="HTH_XRE"/>
    <property type="match status" value="1"/>
</dbReference>
<keyword evidence="1" id="KW-0238">DNA-binding</keyword>
<dbReference type="EMBL" id="CP021659">
    <property type="protein sequence ID" value="AWK13517.1"/>
    <property type="molecule type" value="Genomic_DNA"/>
</dbReference>
<dbReference type="GO" id="GO:0005829">
    <property type="term" value="C:cytosol"/>
    <property type="evidence" value="ECO:0007669"/>
    <property type="project" value="TreeGrafter"/>
</dbReference>
<dbReference type="SUPFAM" id="SSF47413">
    <property type="entry name" value="lambda repressor-like DNA-binding domains"/>
    <property type="match status" value="1"/>
</dbReference>
<dbReference type="InterPro" id="IPR010982">
    <property type="entry name" value="Lambda_DNA-bd_dom_sf"/>
</dbReference>
<sequence length="133" mass="15149">MESSGQRIKSRRLKLKLTQKELAKRVGVAHVTISQWERGDTSPRGDRLFSLAEALDCEASWVLRGDSSLAETPTAEVTREKEQLTSKETILLDLFSGLPESEQEQLIKTLEEKKEHYARLLTELLNARDRKKA</sequence>
<evidence type="ECO:0000256" key="1">
    <source>
        <dbReference type="ARBA" id="ARBA00023125"/>
    </source>
</evidence>
<reference evidence="4 5" key="1">
    <citation type="submission" date="2017-05" db="EMBL/GenBank/DDBJ databases">
        <title>Genome sequence of Candidatus Fukatsuia symbiotica and Candidatus Hamiltonella defensa from Acyrthosiphon pisum strain 5D.</title>
        <authorList>
            <person name="Patel V.A."/>
            <person name="Chevignon G."/>
            <person name="Russell J.A."/>
            <person name="Oliver K.M."/>
        </authorList>
    </citation>
    <scope>NUCLEOTIDE SEQUENCE [LARGE SCALE GENOMIC DNA]</scope>
    <source>
        <strain evidence="4 5">5D</strain>
    </source>
</reference>
<feature type="domain" description="HTH cro/C1-type" evidence="3">
    <location>
        <begin position="8"/>
        <end position="62"/>
    </location>
</feature>
<dbReference type="Proteomes" id="UP000261875">
    <property type="component" value="Chromosome"/>
</dbReference>
<dbReference type="AlphaFoldDB" id="A0A2U8I322"/>
<dbReference type="NCBIfam" id="NF007257">
    <property type="entry name" value="PRK09706.1"/>
    <property type="match status" value="1"/>
</dbReference>
<dbReference type="GO" id="GO:0003677">
    <property type="term" value="F:DNA binding"/>
    <property type="evidence" value="ECO:0007669"/>
    <property type="project" value="UniProtKB-KW"/>
</dbReference>
<dbReference type="KEGG" id="fsm:CCS41_01780"/>
<keyword evidence="2" id="KW-0175">Coiled coil</keyword>
<proteinExistence type="predicted"/>
<dbReference type="RefSeq" id="WP_119797079.1">
    <property type="nucleotide sequence ID" value="NZ_CP021659.1"/>
</dbReference>
<dbReference type="CDD" id="cd00093">
    <property type="entry name" value="HTH_XRE"/>
    <property type="match status" value="1"/>
</dbReference>
<evidence type="ECO:0000313" key="4">
    <source>
        <dbReference type="EMBL" id="AWK13517.1"/>
    </source>
</evidence>
<keyword evidence="5" id="KW-1185">Reference proteome</keyword>
<evidence type="ECO:0000313" key="5">
    <source>
        <dbReference type="Proteomes" id="UP000261875"/>
    </source>
</evidence>
<dbReference type="Pfam" id="PF01381">
    <property type="entry name" value="HTH_3"/>
    <property type="match status" value="1"/>
</dbReference>
<evidence type="ECO:0000256" key="2">
    <source>
        <dbReference type="SAM" id="Coils"/>
    </source>
</evidence>
<name>A0A2U8I322_9GAMM</name>
<accession>A0A2U8I322</accession>
<dbReference type="PANTHER" id="PTHR46797:SF24">
    <property type="entry name" value="DNA-BINDING PHAGE PROTEIN"/>
    <property type="match status" value="1"/>
</dbReference>
<dbReference type="InterPro" id="IPR050807">
    <property type="entry name" value="TransReg_Diox_bact_type"/>
</dbReference>
<protein>
    <recommendedName>
        <fullName evidence="3">HTH cro/C1-type domain-containing protein</fullName>
    </recommendedName>
</protein>
<dbReference type="Gene3D" id="1.10.260.40">
    <property type="entry name" value="lambda repressor-like DNA-binding domains"/>
    <property type="match status" value="1"/>
</dbReference>
<dbReference type="GO" id="GO:0003700">
    <property type="term" value="F:DNA-binding transcription factor activity"/>
    <property type="evidence" value="ECO:0007669"/>
    <property type="project" value="TreeGrafter"/>
</dbReference>
<gene>
    <name evidence="4" type="ORF">CCS41_01780</name>
</gene>
<dbReference type="PROSITE" id="PS50943">
    <property type="entry name" value="HTH_CROC1"/>
    <property type="match status" value="1"/>
</dbReference>
<dbReference type="InterPro" id="IPR001387">
    <property type="entry name" value="Cro/C1-type_HTH"/>
</dbReference>
<feature type="coiled-coil region" evidence="2">
    <location>
        <begin position="103"/>
        <end position="130"/>
    </location>
</feature>
<dbReference type="PANTHER" id="PTHR46797">
    <property type="entry name" value="HTH-TYPE TRANSCRIPTIONAL REGULATOR"/>
    <property type="match status" value="1"/>
</dbReference>
<dbReference type="OrthoDB" id="9791537at2"/>